<sequence>MRLVLALRRLPSRAEVSWCHAPLPSPLRGTLRPSRASLHTVLSRSAARSRPRSWPPGRVASRTLMAAANVALAAAAFVELTEEKNTGPEETTEKRMLQVSREEIRKTVRDSDTGLTRARHQVVLFLDLYIWEPICTGIRFLQLAAIFVPVILTVPAIWIGRRQPPRENERSGTLWWYGFLVKAMEWAGPAFIKLGQWGASRSDIFPTELCEIMSKLHTDAPAHSLHATKRIVRAAFDGRKFDEIFEEFEERPLGVGAIAQVYKAKLKPGLASPGDVDILDDVNDLRHNVRRNVESVLKSTPKRVPSSYVAIKVLHPGVERIVRRDLRIMRFFASLLNAIPTIEWLSLPDEVDQFGEMMKLQLDLRIEAANLSLFRKNFKDRTTAWFPFPHTEFSTRNVLVEEFAHGIPLADFMANGGGPFQQDIASEGLDAFLRMLLLDNFVHADLHPGNIMVRFYQSEQPSLNLRLRGKRESPPPEQQADVTEEVLSRLRPYRGKKELWAAELAKIDHEGFRPQLVFIDTGLVTELNATNRRNFLDLFRAVAEFDGYKAGHLMCERCRQPDAVLDEEVFSLKMQHLVLGVKSQTLALGNIKIADILQQVLGMVRQHHVRMEGDFVNVVISIFLLEGIGRSLDPDVDLLSSSLPILRQLGAQSGKDMVREGDFSMLMVWVGLETRRFMQASIEDVERCVKYDLLAPNV</sequence>
<evidence type="ECO:0000259" key="2">
    <source>
        <dbReference type="Pfam" id="PF03109"/>
    </source>
</evidence>
<keyword evidence="4" id="KW-1185">Reference proteome</keyword>
<organism evidence="3 4">
    <name type="scientific">Lasiosphaeria ovina</name>
    <dbReference type="NCBI Taxonomy" id="92902"/>
    <lineage>
        <taxon>Eukaryota</taxon>
        <taxon>Fungi</taxon>
        <taxon>Dikarya</taxon>
        <taxon>Ascomycota</taxon>
        <taxon>Pezizomycotina</taxon>
        <taxon>Sordariomycetes</taxon>
        <taxon>Sordariomycetidae</taxon>
        <taxon>Sordariales</taxon>
        <taxon>Lasiosphaeriaceae</taxon>
        <taxon>Lasiosphaeria</taxon>
    </lineage>
</organism>
<dbReference type="InterPro" id="IPR004147">
    <property type="entry name" value="ABC1_dom"/>
</dbReference>
<dbReference type="AlphaFoldDB" id="A0AAE0KHJ5"/>
<dbReference type="PANTHER" id="PTHR45890:SF1">
    <property type="entry name" value="AARF DOMAIN CONTAINING KINASE 2"/>
    <property type="match status" value="1"/>
</dbReference>
<feature type="domain" description="ABC1 atypical kinase-like" evidence="2">
    <location>
        <begin position="216"/>
        <end position="269"/>
    </location>
</feature>
<evidence type="ECO:0000256" key="1">
    <source>
        <dbReference type="ARBA" id="ARBA00009670"/>
    </source>
</evidence>
<evidence type="ECO:0000313" key="4">
    <source>
        <dbReference type="Proteomes" id="UP001287356"/>
    </source>
</evidence>
<proteinExistence type="inferred from homology"/>
<dbReference type="GO" id="GO:0005739">
    <property type="term" value="C:mitochondrion"/>
    <property type="evidence" value="ECO:0007669"/>
    <property type="project" value="TreeGrafter"/>
</dbReference>
<dbReference type="CDD" id="cd13971">
    <property type="entry name" value="ADCK2-like"/>
    <property type="match status" value="1"/>
</dbReference>
<comment type="similarity">
    <text evidence="1">Belongs to the protein kinase superfamily. ADCK protein kinase family.</text>
</comment>
<evidence type="ECO:0000313" key="3">
    <source>
        <dbReference type="EMBL" id="KAK3375935.1"/>
    </source>
</evidence>
<gene>
    <name evidence="3" type="ORF">B0T24DRAFT_572399</name>
</gene>
<dbReference type="PANTHER" id="PTHR45890">
    <property type="entry name" value="AARF DOMAIN CONTAINING KINASE 2 (PREDICTED)"/>
    <property type="match status" value="1"/>
</dbReference>
<comment type="caution">
    <text evidence="3">The sequence shown here is derived from an EMBL/GenBank/DDBJ whole genome shotgun (WGS) entry which is preliminary data.</text>
</comment>
<reference evidence="3" key="2">
    <citation type="submission" date="2023-06" db="EMBL/GenBank/DDBJ databases">
        <authorList>
            <consortium name="Lawrence Berkeley National Laboratory"/>
            <person name="Haridas S."/>
            <person name="Hensen N."/>
            <person name="Bonometti L."/>
            <person name="Westerberg I."/>
            <person name="Brannstrom I.O."/>
            <person name="Guillou S."/>
            <person name="Cros-Aarteil S."/>
            <person name="Calhoun S."/>
            <person name="Kuo A."/>
            <person name="Mondo S."/>
            <person name="Pangilinan J."/>
            <person name="Riley R."/>
            <person name="Labutti K."/>
            <person name="Andreopoulos B."/>
            <person name="Lipzen A."/>
            <person name="Chen C."/>
            <person name="Yanf M."/>
            <person name="Daum C."/>
            <person name="Ng V."/>
            <person name="Clum A."/>
            <person name="Steindorff A."/>
            <person name="Ohm R."/>
            <person name="Martin F."/>
            <person name="Silar P."/>
            <person name="Natvig D."/>
            <person name="Lalanne C."/>
            <person name="Gautier V."/>
            <person name="Ament-Velasquez S.L."/>
            <person name="Kruys A."/>
            <person name="Hutchinson M.I."/>
            <person name="Powell A.J."/>
            <person name="Barry K."/>
            <person name="Miller A.N."/>
            <person name="Grigoriev I.V."/>
            <person name="Debuchy R."/>
            <person name="Gladieux P."/>
            <person name="Thoren M.H."/>
            <person name="Johannesson H."/>
        </authorList>
    </citation>
    <scope>NUCLEOTIDE SEQUENCE</scope>
    <source>
        <strain evidence="3">CBS 958.72</strain>
    </source>
</reference>
<reference evidence="3" key="1">
    <citation type="journal article" date="2023" name="Mol. Phylogenet. Evol.">
        <title>Genome-scale phylogeny and comparative genomics of the fungal order Sordariales.</title>
        <authorList>
            <person name="Hensen N."/>
            <person name="Bonometti L."/>
            <person name="Westerberg I."/>
            <person name="Brannstrom I.O."/>
            <person name="Guillou S."/>
            <person name="Cros-Aarteil S."/>
            <person name="Calhoun S."/>
            <person name="Haridas S."/>
            <person name="Kuo A."/>
            <person name="Mondo S."/>
            <person name="Pangilinan J."/>
            <person name="Riley R."/>
            <person name="LaButti K."/>
            <person name="Andreopoulos B."/>
            <person name="Lipzen A."/>
            <person name="Chen C."/>
            <person name="Yan M."/>
            <person name="Daum C."/>
            <person name="Ng V."/>
            <person name="Clum A."/>
            <person name="Steindorff A."/>
            <person name="Ohm R.A."/>
            <person name="Martin F."/>
            <person name="Silar P."/>
            <person name="Natvig D.O."/>
            <person name="Lalanne C."/>
            <person name="Gautier V."/>
            <person name="Ament-Velasquez S.L."/>
            <person name="Kruys A."/>
            <person name="Hutchinson M.I."/>
            <person name="Powell A.J."/>
            <person name="Barry K."/>
            <person name="Miller A.N."/>
            <person name="Grigoriev I.V."/>
            <person name="Debuchy R."/>
            <person name="Gladieux P."/>
            <person name="Hiltunen Thoren M."/>
            <person name="Johannesson H."/>
        </authorList>
    </citation>
    <scope>NUCLEOTIDE SEQUENCE</scope>
    <source>
        <strain evidence="3">CBS 958.72</strain>
    </source>
</reference>
<dbReference type="Proteomes" id="UP001287356">
    <property type="component" value="Unassembled WGS sequence"/>
</dbReference>
<name>A0AAE0KHJ5_9PEZI</name>
<dbReference type="Pfam" id="PF03109">
    <property type="entry name" value="ABC1"/>
    <property type="match status" value="2"/>
</dbReference>
<dbReference type="SUPFAM" id="SSF56112">
    <property type="entry name" value="Protein kinase-like (PK-like)"/>
    <property type="match status" value="1"/>
</dbReference>
<accession>A0AAE0KHJ5</accession>
<dbReference type="EMBL" id="JAULSN010000003">
    <property type="protein sequence ID" value="KAK3375935.1"/>
    <property type="molecule type" value="Genomic_DNA"/>
</dbReference>
<feature type="domain" description="ABC1 atypical kinase-like" evidence="2">
    <location>
        <begin position="307"/>
        <end position="454"/>
    </location>
</feature>
<dbReference type="InterPro" id="IPR044095">
    <property type="entry name" value="ADCK2_dom"/>
</dbReference>
<dbReference type="InterPro" id="IPR011009">
    <property type="entry name" value="Kinase-like_dom_sf"/>
</dbReference>
<protein>
    <recommendedName>
        <fullName evidence="2">ABC1 atypical kinase-like domain-containing protein</fullName>
    </recommendedName>
</protein>
<dbReference type="InterPro" id="IPR052402">
    <property type="entry name" value="ADCK_kinase"/>
</dbReference>